<gene>
    <name evidence="1" type="ORF">BU26DRAFT_521948</name>
</gene>
<dbReference type="RefSeq" id="XP_033680525.1">
    <property type="nucleotide sequence ID" value="XM_033829667.1"/>
</dbReference>
<protein>
    <submittedName>
        <fullName evidence="1">Uncharacterized protein</fullName>
    </submittedName>
</protein>
<sequence length="104" mass="11373">MPSPASTSTFNSSILPVPPARSTVFAPPLLMHTHPQVFISLTLIPHIISPFHLPPKRPSTLSANTPPLSAFSVHFTHIGGWIRFSQSRGQVRRKGLLLESVMSL</sequence>
<organism evidence="1 2">
    <name type="scientific">Trematosphaeria pertusa</name>
    <dbReference type="NCBI Taxonomy" id="390896"/>
    <lineage>
        <taxon>Eukaryota</taxon>
        <taxon>Fungi</taxon>
        <taxon>Dikarya</taxon>
        <taxon>Ascomycota</taxon>
        <taxon>Pezizomycotina</taxon>
        <taxon>Dothideomycetes</taxon>
        <taxon>Pleosporomycetidae</taxon>
        <taxon>Pleosporales</taxon>
        <taxon>Massarineae</taxon>
        <taxon>Trematosphaeriaceae</taxon>
        <taxon>Trematosphaeria</taxon>
    </lineage>
</organism>
<keyword evidence="2" id="KW-1185">Reference proteome</keyword>
<accession>A0A6A6I596</accession>
<evidence type="ECO:0000313" key="2">
    <source>
        <dbReference type="Proteomes" id="UP000800094"/>
    </source>
</evidence>
<evidence type="ECO:0000313" key="1">
    <source>
        <dbReference type="EMBL" id="KAF2245521.1"/>
    </source>
</evidence>
<proteinExistence type="predicted"/>
<dbReference type="AlphaFoldDB" id="A0A6A6I596"/>
<name>A0A6A6I596_9PLEO</name>
<dbReference type="GeneID" id="54582997"/>
<dbReference type="Proteomes" id="UP000800094">
    <property type="component" value="Unassembled WGS sequence"/>
</dbReference>
<dbReference type="EMBL" id="ML987200">
    <property type="protein sequence ID" value="KAF2245521.1"/>
    <property type="molecule type" value="Genomic_DNA"/>
</dbReference>
<reference evidence="1" key="1">
    <citation type="journal article" date="2020" name="Stud. Mycol.">
        <title>101 Dothideomycetes genomes: a test case for predicting lifestyles and emergence of pathogens.</title>
        <authorList>
            <person name="Haridas S."/>
            <person name="Albert R."/>
            <person name="Binder M."/>
            <person name="Bloem J."/>
            <person name="Labutti K."/>
            <person name="Salamov A."/>
            <person name="Andreopoulos B."/>
            <person name="Baker S."/>
            <person name="Barry K."/>
            <person name="Bills G."/>
            <person name="Bluhm B."/>
            <person name="Cannon C."/>
            <person name="Castanera R."/>
            <person name="Culley D."/>
            <person name="Daum C."/>
            <person name="Ezra D."/>
            <person name="Gonzalez J."/>
            <person name="Henrissat B."/>
            <person name="Kuo A."/>
            <person name="Liang C."/>
            <person name="Lipzen A."/>
            <person name="Lutzoni F."/>
            <person name="Magnuson J."/>
            <person name="Mondo S."/>
            <person name="Nolan M."/>
            <person name="Ohm R."/>
            <person name="Pangilinan J."/>
            <person name="Park H.-J."/>
            <person name="Ramirez L."/>
            <person name="Alfaro M."/>
            <person name="Sun H."/>
            <person name="Tritt A."/>
            <person name="Yoshinaga Y."/>
            <person name="Zwiers L.-H."/>
            <person name="Turgeon B."/>
            <person name="Goodwin S."/>
            <person name="Spatafora J."/>
            <person name="Crous P."/>
            <person name="Grigoriev I."/>
        </authorList>
    </citation>
    <scope>NUCLEOTIDE SEQUENCE</scope>
    <source>
        <strain evidence="1">CBS 122368</strain>
    </source>
</reference>